<dbReference type="InterPro" id="IPR004046">
    <property type="entry name" value="GST_C"/>
</dbReference>
<dbReference type="Gene3D" id="3.40.30.10">
    <property type="entry name" value="Glutaredoxin"/>
    <property type="match status" value="1"/>
</dbReference>
<dbReference type="InterPro" id="IPR050983">
    <property type="entry name" value="GST_Omega/HSP26"/>
</dbReference>
<protein>
    <submittedName>
        <fullName evidence="2">RNA polymerase-associated protein</fullName>
    </submittedName>
</protein>
<dbReference type="InterPro" id="IPR036249">
    <property type="entry name" value="Thioredoxin-like_sf"/>
</dbReference>
<dbReference type="PROSITE" id="PS50404">
    <property type="entry name" value="GST_NTER"/>
    <property type="match status" value="1"/>
</dbReference>
<feature type="domain" description="GST N-terminal" evidence="1">
    <location>
        <begin position="5"/>
        <end position="83"/>
    </location>
</feature>
<dbReference type="AlphaFoldDB" id="A0A1H4ZXR9"/>
<dbReference type="SUPFAM" id="SSF47616">
    <property type="entry name" value="GST C-terminal domain-like"/>
    <property type="match status" value="1"/>
</dbReference>
<evidence type="ECO:0000313" key="2">
    <source>
        <dbReference type="EMBL" id="SED34685.1"/>
    </source>
</evidence>
<dbReference type="EMBL" id="FNTJ01000003">
    <property type="protein sequence ID" value="SED34685.1"/>
    <property type="molecule type" value="Genomic_DNA"/>
</dbReference>
<dbReference type="SUPFAM" id="SSF52833">
    <property type="entry name" value="Thioredoxin-like"/>
    <property type="match status" value="1"/>
</dbReference>
<dbReference type="Gene3D" id="1.20.1050.10">
    <property type="match status" value="1"/>
</dbReference>
<dbReference type="InterPro" id="IPR004045">
    <property type="entry name" value="Glutathione_S-Trfase_N"/>
</dbReference>
<organism evidence="2 3">
    <name type="scientific">Pseudomonas saponiphila</name>
    <dbReference type="NCBI Taxonomy" id="556534"/>
    <lineage>
        <taxon>Bacteria</taxon>
        <taxon>Pseudomonadati</taxon>
        <taxon>Pseudomonadota</taxon>
        <taxon>Gammaproteobacteria</taxon>
        <taxon>Pseudomonadales</taxon>
        <taxon>Pseudomonadaceae</taxon>
        <taxon>Pseudomonas</taxon>
    </lineage>
</organism>
<evidence type="ECO:0000313" key="3">
    <source>
        <dbReference type="Proteomes" id="UP000198982"/>
    </source>
</evidence>
<accession>A0A1H4ZXR9</accession>
<dbReference type="PANTHER" id="PTHR43968:SF6">
    <property type="entry name" value="GLUTATHIONE S-TRANSFERASE OMEGA"/>
    <property type="match status" value="1"/>
</dbReference>
<dbReference type="Pfam" id="PF00043">
    <property type="entry name" value="GST_C"/>
    <property type="match status" value="1"/>
</dbReference>
<dbReference type="InterPro" id="IPR036282">
    <property type="entry name" value="Glutathione-S-Trfase_C_sf"/>
</dbReference>
<dbReference type="GO" id="GO:0005737">
    <property type="term" value="C:cytoplasm"/>
    <property type="evidence" value="ECO:0007669"/>
    <property type="project" value="TreeGrafter"/>
</dbReference>
<sequence length="196" mass="21802">MSIVNQMSIFVEPGSYQSEIIRAVVALKGAECRVVEVSTPSVQAQIASLTHYSELPLLVDREVTLNGLDMILEFLDDRYPAPSLLPHTPVSRANARMTLRRIETEMFVSLARATDGDQAAKRDLEDTLEALGNLFFKASFLCSESMSIADVAFTVFLKRCAEQSVNTQRNPLLTKYFNAMYQQPMFAELRGTAKAA</sequence>
<keyword evidence="3" id="KW-1185">Reference proteome</keyword>
<gene>
    <name evidence="2" type="ORF">SAMN05216178_6879</name>
</gene>
<dbReference type="PANTHER" id="PTHR43968">
    <property type="match status" value="1"/>
</dbReference>
<dbReference type="Proteomes" id="UP000198982">
    <property type="component" value="Unassembled WGS sequence"/>
</dbReference>
<dbReference type="RefSeq" id="WP_092320848.1">
    <property type="nucleotide sequence ID" value="NZ_FNTJ01000003.1"/>
</dbReference>
<name>A0A1H4ZXR9_9PSED</name>
<reference evidence="3" key="1">
    <citation type="submission" date="2016-10" db="EMBL/GenBank/DDBJ databases">
        <authorList>
            <person name="Varghese N."/>
            <person name="Submissions S."/>
        </authorList>
    </citation>
    <scope>NUCLEOTIDE SEQUENCE [LARGE SCALE GENOMIC DNA]</scope>
    <source>
        <strain evidence="3">DSM 9751</strain>
    </source>
</reference>
<proteinExistence type="predicted"/>
<evidence type="ECO:0000259" key="1">
    <source>
        <dbReference type="PROSITE" id="PS50404"/>
    </source>
</evidence>